<keyword evidence="10" id="KW-1185">Reference proteome</keyword>
<keyword evidence="3" id="KW-0479">Metal-binding</keyword>
<evidence type="ECO:0000313" key="10">
    <source>
        <dbReference type="Proteomes" id="UP000287872"/>
    </source>
</evidence>
<keyword evidence="2" id="KW-0662">Pyridine nucleotide biosynthesis</keyword>
<dbReference type="InterPro" id="IPR036380">
    <property type="entry name" value="Isochorismatase-like_sf"/>
</dbReference>
<keyword evidence="4" id="KW-0378">Hydrolase</keyword>
<dbReference type="PANTHER" id="PTHR11080:SF2">
    <property type="entry name" value="LD05707P"/>
    <property type="match status" value="1"/>
</dbReference>
<dbReference type="InterPro" id="IPR052347">
    <property type="entry name" value="Isochorismatase_Nicotinamidase"/>
</dbReference>
<evidence type="ECO:0000313" key="9">
    <source>
        <dbReference type="EMBL" id="GCD11695.1"/>
    </source>
</evidence>
<dbReference type="SUPFAM" id="SSF52499">
    <property type="entry name" value="Isochorismatase-like hydrolases"/>
    <property type="match status" value="1"/>
</dbReference>
<evidence type="ECO:0000256" key="6">
    <source>
        <dbReference type="ARBA" id="ARBA00039017"/>
    </source>
</evidence>
<evidence type="ECO:0000259" key="8">
    <source>
        <dbReference type="Pfam" id="PF00857"/>
    </source>
</evidence>
<organism evidence="9 10">
    <name type="scientific">Clostridium tagluense</name>
    <dbReference type="NCBI Taxonomy" id="360422"/>
    <lineage>
        <taxon>Bacteria</taxon>
        <taxon>Bacillati</taxon>
        <taxon>Bacillota</taxon>
        <taxon>Clostridia</taxon>
        <taxon>Eubacteriales</taxon>
        <taxon>Clostridiaceae</taxon>
        <taxon>Clostridium</taxon>
    </lineage>
</organism>
<evidence type="ECO:0000256" key="7">
    <source>
        <dbReference type="ARBA" id="ARBA00043224"/>
    </source>
</evidence>
<accession>A0A401UQ75</accession>
<dbReference type="EC" id="3.5.1.19" evidence="6"/>
<dbReference type="GO" id="GO:0046872">
    <property type="term" value="F:metal ion binding"/>
    <property type="evidence" value="ECO:0007669"/>
    <property type="project" value="UniProtKB-KW"/>
</dbReference>
<comment type="similarity">
    <text evidence="1">Belongs to the isochorismatase family.</text>
</comment>
<evidence type="ECO:0000256" key="1">
    <source>
        <dbReference type="ARBA" id="ARBA00006336"/>
    </source>
</evidence>
<comment type="pathway">
    <text evidence="5">Cofactor biosynthesis; nicotinate biosynthesis; nicotinate from nicotinamide: step 1/1.</text>
</comment>
<feature type="domain" description="Isochorismatase-like" evidence="8">
    <location>
        <begin position="3"/>
        <end position="179"/>
    </location>
</feature>
<dbReference type="Pfam" id="PF00857">
    <property type="entry name" value="Isochorismatase"/>
    <property type="match status" value="1"/>
</dbReference>
<proteinExistence type="inferred from homology"/>
<protein>
    <recommendedName>
        <fullName evidence="6">nicotinamidase</fullName>
        <ecNumber evidence="6">3.5.1.19</ecNumber>
    </recommendedName>
    <alternativeName>
        <fullName evidence="7">Nicotinamide deamidase</fullName>
    </alternativeName>
</protein>
<name>A0A401UQ75_9CLOT</name>
<dbReference type="GO" id="GO:0008936">
    <property type="term" value="F:nicotinamidase activity"/>
    <property type="evidence" value="ECO:0007669"/>
    <property type="project" value="UniProtKB-EC"/>
</dbReference>
<evidence type="ECO:0000256" key="5">
    <source>
        <dbReference type="ARBA" id="ARBA00037900"/>
    </source>
</evidence>
<sequence>MKLLLVVDYQNDFVVGSLGFLRAIEIENNIYQKVKEYQKNKDYVMFTYDTHHEDYLATREGKHLPVIHCMKGTFGHKLYGKLQKFINLDQSASYGDHVNKSTFALGQNIFKLIKDINIDEIEIIGIVTDKCVISNAISFQTAFPNAEITIDASCCASNDDDLHEKALDIMESLQMKIINREAK</sequence>
<reference evidence="9 10" key="1">
    <citation type="submission" date="2018-11" db="EMBL/GenBank/DDBJ databases">
        <title>Genome sequencing and assembly of Clostridium tagluense strain A121.</title>
        <authorList>
            <person name="Murakami T."/>
            <person name="Segawa T."/>
            <person name="Shcherbakova V.A."/>
            <person name="Mori H."/>
            <person name="Yoshimura Y."/>
        </authorList>
    </citation>
    <scope>NUCLEOTIDE SEQUENCE [LARGE SCALE GENOMIC DNA]</scope>
    <source>
        <strain evidence="9 10">A121</strain>
    </source>
</reference>
<dbReference type="Gene3D" id="3.40.50.850">
    <property type="entry name" value="Isochorismatase-like"/>
    <property type="match status" value="1"/>
</dbReference>
<dbReference type="PANTHER" id="PTHR11080">
    <property type="entry name" value="PYRAZINAMIDASE/NICOTINAMIDASE"/>
    <property type="match status" value="1"/>
</dbReference>
<evidence type="ECO:0000256" key="2">
    <source>
        <dbReference type="ARBA" id="ARBA00022642"/>
    </source>
</evidence>
<comment type="caution">
    <text evidence="9">The sequence shown here is derived from an EMBL/GenBank/DDBJ whole genome shotgun (WGS) entry which is preliminary data.</text>
</comment>
<dbReference type="InterPro" id="IPR000868">
    <property type="entry name" value="Isochorismatase-like_dom"/>
</dbReference>
<gene>
    <name evidence="9" type="primary">ycgH</name>
    <name evidence="9" type="ORF">Ctaglu_33180</name>
</gene>
<dbReference type="AlphaFoldDB" id="A0A401UQ75"/>
<dbReference type="OrthoDB" id="9796485at2"/>
<evidence type="ECO:0000256" key="4">
    <source>
        <dbReference type="ARBA" id="ARBA00022801"/>
    </source>
</evidence>
<dbReference type="EMBL" id="BHYK01000021">
    <property type="protein sequence ID" value="GCD11695.1"/>
    <property type="molecule type" value="Genomic_DNA"/>
</dbReference>
<evidence type="ECO:0000256" key="3">
    <source>
        <dbReference type="ARBA" id="ARBA00022723"/>
    </source>
</evidence>
<dbReference type="Proteomes" id="UP000287872">
    <property type="component" value="Unassembled WGS sequence"/>
</dbReference>
<dbReference type="RefSeq" id="WP_125003737.1">
    <property type="nucleotide sequence ID" value="NZ_BHYK01000021.1"/>
</dbReference>
<dbReference type="GO" id="GO:0019363">
    <property type="term" value="P:pyridine nucleotide biosynthetic process"/>
    <property type="evidence" value="ECO:0007669"/>
    <property type="project" value="UniProtKB-KW"/>
</dbReference>